<evidence type="ECO:0008006" key="12">
    <source>
        <dbReference type="Google" id="ProtNLM"/>
    </source>
</evidence>
<dbReference type="EMBL" id="HBNS01020195">
    <property type="protein sequence ID" value="CAE4609395.1"/>
    <property type="molecule type" value="Transcribed_RNA"/>
</dbReference>
<evidence type="ECO:0000256" key="2">
    <source>
        <dbReference type="ARBA" id="ARBA00005648"/>
    </source>
</evidence>
<dbReference type="AlphaFoldDB" id="A0A6V2FLH9"/>
<evidence type="ECO:0000313" key="10">
    <source>
        <dbReference type="EMBL" id="CAE4609393.1"/>
    </source>
</evidence>
<evidence type="ECO:0000256" key="4">
    <source>
        <dbReference type="ARBA" id="ARBA00022989"/>
    </source>
</evidence>
<dbReference type="PANTHER" id="PTHR10984:SF25">
    <property type="entry name" value="ENDOPLASMIC RETICULUM-GOLGI INTERMEDIATE COMPARTMENT PROTEIN 3"/>
    <property type="match status" value="1"/>
</dbReference>
<protein>
    <recommendedName>
        <fullName evidence="12">Endoplasmic reticulum vesicle transporter C-terminal domain-containing protein</fullName>
    </recommendedName>
</protein>
<feature type="domain" description="Endoplasmic reticulum vesicle transporter C-terminal" evidence="8">
    <location>
        <begin position="172"/>
        <end position="391"/>
    </location>
</feature>
<dbReference type="GO" id="GO:0005783">
    <property type="term" value="C:endoplasmic reticulum"/>
    <property type="evidence" value="ECO:0007669"/>
    <property type="project" value="TreeGrafter"/>
</dbReference>
<dbReference type="InterPro" id="IPR012936">
    <property type="entry name" value="Erv_C"/>
</dbReference>
<name>A0A6V2FLH9_9STRA</name>
<dbReference type="GO" id="GO:0030134">
    <property type="term" value="C:COPII-coated ER to Golgi transport vesicle"/>
    <property type="evidence" value="ECO:0007669"/>
    <property type="project" value="TreeGrafter"/>
</dbReference>
<evidence type="ECO:0000313" key="11">
    <source>
        <dbReference type="EMBL" id="CAE4609395.1"/>
    </source>
</evidence>
<dbReference type="PANTHER" id="PTHR10984">
    <property type="entry name" value="ENDOPLASMIC RETICULUM-GOLGI INTERMEDIATE COMPARTMENT PROTEIN"/>
    <property type="match status" value="1"/>
</dbReference>
<evidence type="ECO:0000256" key="3">
    <source>
        <dbReference type="ARBA" id="ARBA00022692"/>
    </source>
</evidence>
<evidence type="ECO:0000256" key="6">
    <source>
        <dbReference type="SAM" id="MobiDB-lite"/>
    </source>
</evidence>
<dbReference type="InterPro" id="IPR045888">
    <property type="entry name" value="Erv"/>
</dbReference>
<reference evidence="10" key="1">
    <citation type="submission" date="2021-01" db="EMBL/GenBank/DDBJ databases">
        <authorList>
            <person name="Corre E."/>
            <person name="Pelletier E."/>
            <person name="Niang G."/>
            <person name="Scheremetjew M."/>
            <person name="Finn R."/>
            <person name="Kale V."/>
            <person name="Holt S."/>
            <person name="Cochrane G."/>
            <person name="Meng A."/>
            <person name="Brown T."/>
            <person name="Cohen L."/>
        </authorList>
    </citation>
    <scope>NUCLEOTIDE SEQUENCE</scope>
    <source>
        <strain evidence="10">GSO104</strain>
    </source>
</reference>
<comment type="similarity">
    <text evidence="2">Belongs to the ERGIC family.</text>
</comment>
<evidence type="ECO:0000259" key="9">
    <source>
        <dbReference type="Pfam" id="PF13850"/>
    </source>
</evidence>
<accession>A0A6V2FLH9</accession>
<dbReference type="Pfam" id="PF13850">
    <property type="entry name" value="ERGIC_N"/>
    <property type="match status" value="1"/>
</dbReference>
<keyword evidence="5 7" id="KW-0472">Membrane</keyword>
<feature type="compositionally biased region" description="Basic and acidic residues" evidence="6">
    <location>
        <begin position="137"/>
        <end position="154"/>
    </location>
</feature>
<comment type="subcellular location">
    <subcellularLocation>
        <location evidence="1">Membrane</location>
        <topology evidence="1">Multi-pass membrane protein</topology>
    </subcellularLocation>
</comment>
<sequence length="409" mass="46135">MPSLSDQLKRLDAHSSVSNEFRVRTFQGAFLSITTLVVIAYLISTELSFNFTATTNNHVHVNATTPDGLEIEFDVTFPNIRCALLSVDADDPTGQKQSLHIDKTHRVFKHRLKDGKIFGRRSKFELGDTFHQVEHLEDMARTKGLKEEDPKEKREEEEEESSADDEEECGSCYGAEDEGECCNTCDDVKRAYSRKGWHLKDVHTVKQCKHLTSSKDEDGEGCNIHGIVALSTGGGNLHVTPGRGLEQMGTQKENMISISDFIMEAFESFNVSHTVNKIRFGKEIPGHVHQLDGREQVIEDAYGMYQYYIQVVPTLYRFLNGTEIQTNQYSVTEHLRHVPPASRRGLPGVFFFYEVSALHVEIEEYRKGYIHFFTSVCAVVGGVFTFMGMADRMIYSRTKLGSGGNDHLG</sequence>
<feature type="domain" description="Endoplasmic reticulum vesicle transporter N-terminal" evidence="9">
    <location>
        <begin position="8"/>
        <end position="97"/>
    </location>
</feature>
<dbReference type="EMBL" id="HBNS01020194">
    <property type="protein sequence ID" value="CAE4609393.1"/>
    <property type="molecule type" value="Transcribed_RNA"/>
</dbReference>
<evidence type="ECO:0000259" key="8">
    <source>
        <dbReference type="Pfam" id="PF07970"/>
    </source>
</evidence>
<evidence type="ECO:0000256" key="1">
    <source>
        <dbReference type="ARBA" id="ARBA00004141"/>
    </source>
</evidence>
<proteinExistence type="inferred from homology"/>
<evidence type="ECO:0000256" key="5">
    <source>
        <dbReference type="ARBA" id="ARBA00023136"/>
    </source>
</evidence>
<keyword evidence="4 7" id="KW-1133">Transmembrane helix</keyword>
<dbReference type="Pfam" id="PF07970">
    <property type="entry name" value="COPIIcoated_ERV"/>
    <property type="match status" value="1"/>
</dbReference>
<feature type="region of interest" description="Disordered" evidence="6">
    <location>
        <begin position="137"/>
        <end position="169"/>
    </location>
</feature>
<keyword evidence="3 7" id="KW-0812">Transmembrane</keyword>
<feature type="compositionally biased region" description="Acidic residues" evidence="6">
    <location>
        <begin position="155"/>
        <end position="169"/>
    </location>
</feature>
<dbReference type="InterPro" id="IPR039542">
    <property type="entry name" value="Erv_N"/>
</dbReference>
<gene>
    <name evidence="10" type="ORF">DBRI00130_LOCUS16042</name>
    <name evidence="11" type="ORF">DBRI00130_LOCUS16043</name>
</gene>
<feature type="transmembrane region" description="Helical" evidence="7">
    <location>
        <begin position="369"/>
        <end position="390"/>
    </location>
</feature>
<feature type="transmembrane region" description="Helical" evidence="7">
    <location>
        <begin position="21"/>
        <end position="43"/>
    </location>
</feature>
<dbReference type="GO" id="GO:0016020">
    <property type="term" value="C:membrane"/>
    <property type="evidence" value="ECO:0007669"/>
    <property type="project" value="UniProtKB-SubCell"/>
</dbReference>
<organism evidence="10">
    <name type="scientific">Ditylum brightwellii</name>
    <dbReference type="NCBI Taxonomy" id="49249"/>
    <lineage>
        <taxon>Eukaryota</taxon>
        <taxon>Sar</taxon>
        <taxon>Stramenopiles</taxon>
        <taxon>Ochrophyta</taxon>
        <taxon>Bacillariophyta</taxon>
        <taxon>Mediophyceae</taxon>
        <taxon>Lithodesmiophycidae</taxon>
        <taxon>Lithodesmiales</taxon>
        <taxon>Lithodesmiaceae</taxon>
        <taxon>Ditylum</taxon>
    </lineage>
</organism>
<evidence type="ECO:0000256" key="7">
    <source>
        <dbReference type="SAM" id="Phobius"/>
    </source>
</evidence>